<protein>
    <submittedName>
        <fullName evidence="1">Uncharacterized protein</fullName>
    </submittedName>
</protein>
<name>A0A7J8BEX1_ROUAE</name>
<reference evidence="1 2" key="1">
    <citation type="journal article" date="2020" name="Nature">
        <title>Six reference-quality genomes reveal evolution of bat adaptations.</title>
        <authorList>
            <person name="Jebb D."/>
            <person name="Huang Z."/>
            <person name="Pippel M."/>
            <person name="Hughes G.M."/>
            <person name="Lavrichenko K."/>
            <person name="Devanna P."/>
            <person name="Winkler S."/>
            <person name="Jermiin L.S."/>
            <person name="Skirmuntt E.C."/>
            <person name="Katzourakis A."/>
            <person name="Burkitt-Gray L."/>
            <person name="Ray D.A."/>
            <person name="Sullivan K.A.M."/>
            <person name="Roscito J.G."/>
            <person name="Kirilenko B.M."/>
            <person name="Davalos L.M."/>
            <person name="Corthals A.P."/>
            <person name="Power M.L."/>
            <person name="Jones G."/>
            <person name="Ransome R.D."/>
            <person name="Dechmann D.K.N."/>
            <person name="Locatelli A.G."/>
            <person name="Puechmaille S.J."/>
            <person name="Fedrigo O."/>
            <person name="Jarvis E.D."/>
            <person name="Hiller M."/>
            <person name="Vernes S.C."/>
            <person name="Myers E.W."/>
            <person name="Teeling E.C."/>
        </authorList>
    </citation>
    <scope>NUCLEOTIDE SEQUENCE [LARGE SCALE GENOMIC DNA]</scope>
    <source>
        <strain evidence="1">MRouAeg1</strain>
        <tissue evidence="1">Muscle</tissue>
    </source>
</reference>
<evidence type="ECO:0000313" key="2">
    <source>
        <dbReference type="Proteomes" id="UP000593571"/>
    </source>
</evidence>
<sequence length="159" mass="17360">MAWEVMCTTSGPDHKGVPGTVSMFVPRHLDAGMQGSLVWKMAKPGPPGSLSIWGKQNPTPSNLGLLWSERALTRVHIWPQGLSTSVWKCISRLPAPGSRCYFQLTGSVCLLEVLWLKEPFLPQTLPRPCDPSGWSAYCFGHCHLGAEAGWTVLHPRAGA</sequence>
<accession>A0A7J8BEX1</accession>
<dbReference type="AlphaFoldDB" id="A0A7J8BEX1"/>
<comment type="caution">
    <text evidence="1">The sequence shown here is derived from an EMBL/GenBank/DDBJ whole genome shotgun (WGS) entry which is preliminary data.</text>
</comment>
<dbReference type="Proteomes" id="UP000593571">
    <property type="component" value="Unassembled WGS sequence"/>
</dbReference>
<organism evidence="1 2">
    <name type="scientific">Rousettus aegyptiacus</name>
    <name type="common">Egyptian fruit bat</name>
    <name type="synonym">Pteropus aegyptiacus</name>
    <dbReference type="NCBI Taxonomy" id="9407"/>
    <lineage>
        <taxon>Eukaryota</taxon>
        <taxon>Metazoa</taxon>
        <taxon>Chordata</taxon>
        <taxon>Craniata</taxon>
        <taxon>Vertebrata</taxon>
        <taxon>Euteleostomi</taxon>
        <taxon>Mammalia</taxon>
        <taxon>Eutheria</taxon>
        <taxon>Laurasiatheria</taxon>
        <taxon>Chiroptera</taxon>
        <taxon>Yinpterochiroptera</taxon>
        <taxon>Pteropodoidea</taxon>
        <taxon>Pteropodidae</taxon>
        <taxon>Rousettinae</taxon>
        <taxon>Rousettus</taxon>
    </lineage>
</organism>
<gene>
    <name evidence="1" type="ORF">HJG63_009874</name>
</gene>
<keyword evidence="2" id="KW-1185">Reference proteome</keyword>
<evidence type="ECO:0000313" key="1">
    <source>
        <dbReference type="EMBL" id="KAF6397232.1"/>
    </source>
</evidence>
<dbReference type="EMBL" id="JACASE010000017">
    <property type="protein sequence ID" value="KAF6397232.1"/>
    <property type="molecule type" value="Genomic_DNA"/>
</dbReference>
<proteinExistence type="predicted"/>